<keyword evidence="4 8" id="KW-0812">Transmembrane</keyword>
<sequence length="189" mass="21306">MKTSEKIEMLMRKNNIDIQDTEIFEYGLSLLVNYTVTALAILTVSIYFKITLDILVFCTSFLILRSSTGGYHAESRFLCFLFSLAVTVLIPLALNRVPTSLNLLILVNVVMFCLLMENLPVENENKPLSESEKTYHKKRSIVLYLVGFLVLFVLSLFDITHITTVMAAGMITNSLSVILAIIQKKFVLA</sequence>
<keyword evidence="5" id="KW-0378">Hydrolase</keyword>
<evidence type="ECO:0000256" key="5">
    <source>
        <dbReference type="ARBA" id="ARBA00022801"/>
    </source>
</evidence>
<dbReference type="GO" id="GO:0009372">
    <property type="term" value="P:quorum sensing"/>
    <property type="evidence" value="ECO:0007669"/>
    <property type="project" value="UniProtKB-KW"/>
</dbReference>
<evidence type="ECO:0000256" key="1">
    <source>
        <dbReference type="ARBA" id="ARBA00022475"/>
    </source>
</evidence>
<feature type="transmembrane region" description="Helical" evidence="8">
    <location>
        <begin position="76"/>
        <end position="94"/>
    </location>
</feature>
<proteinExistence type="predicted"/>
<dbReference type="SMART" id="SM00793">
    <property type="entry name" value="AgrB"/>
    <property type="match status" value="1"/>
</dbReference>
<evidence type="ECO:0000256" key="7">
    <source>
        <dbReference type="ARBA" id="ARBA00023136"/>
    </source>
</evidence>
<evidence type="ECO:0000256" key="3">
    <source>
        <dbReference type="ARBA" id="ARBA00022670"/>
    </source>
</evidence>
<reference evidence="9 10" key="1">
    <citation type="submission" date="2020-08" db="EMBL/GenBank/DDBJ databases">
        <authorList>
            <person name="Liu C."/>
            <person name="Sun Q."/>
        </authorList>
    </citation>
    <scope>NUCLEOTIDE SEQUENCE [LARGE SCALE GENOMIC DNA]</scope>
    <source>
        <strain evidence="9 10">NSJ-61</strain>
    </source>
</reference>
<dbReference type="Proteomes" id="UP000515856">
    <property type="component" value="Chromosome"/>
</dbReference>
<dbReference type="AlphaFoldDB" id="A0A7G9GNB1"/>
<dbReference type="EMBL" id="CP060636">
    <property type="protein sequence ID" value="QNM12293.1"/>
    <property type="molecule type" value="Genomic_DNA"/>
</dbReference>
<keyword evidence="7 8" id="KW-0472">Membrane</keyword>
<dbReference type="KEGG" id="ehn:H9Q80_18970"/>
<feature type="transmembrane region" description="Helical" evidence="8">
    <location>
        <begin position="141"/>
        <end position="159"/>
    </location>
</feature>
<keyword evidence="10" id="KW-1185">Reference proteome</keyword>
<evidence type="ECO:0000256" key="2">
    <source>
        <dbReference type="ARBA" id="ARBA00022654"/>
    </source>
</evidence>
<keyword evidence="1" id="KW-1003">Cell membrane</keyword>
<keyword evidence="2" id="KW-0673">Quorum sensing</keyword>
<dbReference type="GO" id="GO:0006508">
    <property type="term" value="P:proteolysis"/>
    <property type="evidence" value="ECO:0007669"/>
    <property type="project" value="UniProtKB-KW"/>
</dbReference>
<dbReference type="GO" id="GO:0016020">
    <property type="term" value="C:membrane"/>
    <property type="evidence" value="ECO:0007669"/>
    <property type="project" value="InterPro"/>
</dbReference>
<accession>A0A7G9GNB1</accession>
<gene>
    <name evidence="9" type="ORF">H9Q80_18970</name>
</gene>
<keyword evidence="6 8" id="KW-1133">Transmembrane helix</keyword>
<protein>
    <submittedName>
        <fullName evidence="9">Accessory gene regulator B family protein</fullName>
    </submittedName>
</protein>
<keyword evidence="3" id="KW-0645">Protease</keyword>
<feature type="transmembrane region" description="Helical" evidence="8">
    <location>
        <begin position="100"/>
        <end position="120"/>
    </location>
</feature>
<evidence type="ECO:0000256" key="8">
    <source>
        <dbReference type="SAM" id="Phobius"/>
    </source>
</evidence>
<evidence type="ECO:0000313" key="9">
    <source>
        <dbReference type="EMBL" id="QNM12293.1"/>
    </source>
</evidence>
<dbReference type="InterPro" id="IPR006741">
    <property type="entry name" value="AgrB"/>
</dbReference>
<dbReference type="GO" id="GO:0008233">
    <property type="term" value="F:peptidase activity"/>
    <property type="evidence" value="ECO:0007669"/>
    <property type="project" value="UniProtKB-KW"/>
</dbReference>
<feature type="transmembrane region" description="Helical" evidence="8">
    <location>
        <begin position="165"/>
        <end position="182"/>
    </location>
</feature>
<organism evidence="9 10">
    <name type="scientific">[Eubacterium] hominis</name>
    <dbReference type="NCBI Taxonomy" id="2764325"/>
    <lineage>
        <taxon>Bacteria</taxon>
        <taxon>Bacillati</taxon>
        <taxon>Bacillota</taxon>
        <taxon>Erysipelotrichia</taxon>
        <taxon>Erysipelotrichales</taxon>
        <taxon>Erysipelotrichaceae</taxon>
        <taxon>Amedibacillus</taxon>
    </lineage>
</organism>
<evidence type="ECO:0000313" key="10">
    <source>
        <dbReference type="Proteomes" id="UP000515856"/>
    </source>
</evidence>
<dbReference type="RefSeq" id="WP_117453750.1">
    <property type="nucleotide sequence ID" value="NZ_CP060636.1"/>
</dbReference>
<evidence type="ECO:0000256" key="4">
    <source>
        <dbReference type="ARBA" id="ARBA00022692"/>
    </source>
</evidence>
<feature type="transmembrane region" description="Helical" evidence="8">
    <location>
        <begin position="38"/>
        <end position="64"/>
    </location>
</feature>
<evidence type="ECO:0000256" key="6">
    <source>
        <dbReference type="ARBA" id="ARBA00022989"/>
    </source>
</evidence>
<dbReference type="Pfam" id="PF04647">
    <property type="entry name" value="AgrB"/>
    <property type="match status" value="1"/>
</dbReference>
<name>A0A7G9GNB1_9FIRM</name>